<dbReference type="EMBL" id="KB445798">
    <property type="protein sequence ID" value="EMD36474.1"/>
    <property type="molecule type" value="Genomic_DNA"/>
</dbReference>
<dbReference type="HOGENOM" id="CLU_2605816_0_0_1"/>
<protein>
    <submittedName>
        <fullName evidence="1">Uncharacterized protein</fullName>
    </submittedName>
</protein>
<reference evidence="1 2" key="1">
    <citation type="journal article" date="2012" name="Proc. Natl. Acad. Sci. U.S.A.">
        <title>Comparative genomics of Ceriporiopsis subvermispora and Phanerochaete chrysosporium provide insight into selective ligninolysis.</title>
        <authorList>
            <person name="Fernandez-Fueyo E."/>
            <person name="Ruiz-Duenas F.J."/>
            <person name="Ferreira P."/>
            <person name="Floudas D."/>
            <person name="Hibbett D.S."/>
            <person name="Canessa P."/>
            <person name="Larrondo L.F."/>
            <person name="James T.Y."/>
            <person name="Seelenfreund D."/>
            <person name="Lobos S."/>
            <person name="Polanco R."/>
            <person name="Tello M."/>
            <person name="Honda Y."/>
            <person name="Watanabe T."/>
            <person name="Watanabe T."/>
            <person name="Ryu J.S."/>
            <person name="Kubicek C.P."/>
            <person name="Schmoll M."/>
            <person name="Gaskell J."/>
            <person name="Hammel K.E."/>
            <person name="St John F.J."/>
            <person name="Vanden Wymelenberg A."/>
            <person name="Sabat G."/>
            <person name="Splinter BonDurant S."/>
            <person name="Syed K."/>
            <person name="Yadav J.S."/>
            <person name="Doddapaneni H."/>
            <person name="Subramanian V."/>
            <person name="Lavin J.L."/>
            <person name="Oguiza J.A."/>
            <person name="Perez G."/>
            <person name="Pisabarro A.G."/>
            <person name="Ramirez L."/>
            <person name="Santoyo F."/>
            <person name="Master E."/>
            <person name="Coutinho P.M."/>
            <person name="Henrissat B."/>
            <person name="Lombard V."/>
            <person name="Magnuson J.K."/>
            <person name="Kuees U."/>
            <person name="Hori C."/>
            <person name="Igarashi K."/>
            <person name="Samejima M."/>
            <person name="Held B.W."/>
            <person name="Barry K.W."/>
            <person name="LaButti K.M."/>
            <person name="Lapidus A."/>
            <person name="Lindquist E.A."/>
            <person name="Lucas S.M."/>
            <person name="Riley R."/>
            <person name="Salamov A.A."/>
            <person name="Hoffmeister D."/>
            <person name="Schwenk D."/>
            <person name="Hadar Y."/>
            <person name="Yarden O."/>
            <person name="de Vries R.P."/>
            <person name="Wiebenga A."/>
            <person name="Stenlid J."/>
            <person name="Eastwood D."/>
            <person name="Grigoriev I.V."/>
            <person name="Berka R.M."/>
            <person name="Blanchette R.A."/>
            <person name="Kersten P."/>
            <person name="Martinez A.T."/>
            <person name="Vicuna R."/>
            <person name="Cullen D."/>
        </authorList>
    </citation>
    <scope>NUCLEOTIDE SEQUENCE [LARGE SCALE GENOMIC DNA]</scope>
    <source>
        <strain evidence="1 2">B</strain>
    </source>
</reference>
<proteinExistence type="predicted"/>
<organism evidence="1 2">
    <name type="scientific">Ceriporiopsis subvermispora (strain B)</name>
    <name type="common">White-rot fungus</name>
    <name type="synonym">Gelatoporia subvermispora</name>
    <dbReference type="NCBI Taxonomy" id="914234"/>
    <lineage>
        <taxon>Eukaryota</taxon>
        <taxon>Fungi</taxon>
        <taxon>Dikarya</taxon>
        <taxon>Basidiomycota</taxon>
        <taxon>Agaricomycotina</taxon>
        <taxon>Agaricomycetes</taxon>
        <taxon>Polyporales</taxon>
        <taxon>Gelatoporiaceae</taxon>
        <taxon>Gelatoporia</taxon>
    </lineage>
</organism>
<evidence type="ECO:0000313" key="2">
    <source>
        <dbReference type="Proteomes" id="UP000016930"/>
    </source>
</evidence>
<dbReference type="Proteomes" id="UP000016930">
    <property type="component" value="Unassembled WGS sequence"/>
</dbReference>
<accession>M2PJT6</accession>
<gene>
    <name evidence="1" type="ORF">CERSUDRAFT_84648</name>
</gene>
<dbReference type="AlphaFoldDB" id="M2PJT6"/>
<keyword evidence="2" id="KW-1185">Reference proteome</keyword>
<evidence type="ECO:0000313" key="1">
    <source>
        <dbReference type="EMBL" id="EMD36474.1"/>
    </source>
</evidence>
<sequence>MKQPPYDLATMLRILREYTTLRESPSQERLPSIEADICCAMIGSRALRLQSGRPITVLSVAQLGWSLRVLTTVKNHWTG</sequence>
<name>M2PJT6_CERS8</name>